<dbReference type="AlphaFoldDB" id="A0A8E0S4U6"/>
<reference evidence="1" key="1">
    <citation type="submission" date="2019-05" db="EMBL/GenBank/DDBJ databases">
        <title>Annotation for the trematode Fasciolopsis buski.</title>
        <authorList>
            <person name="Choi Y.-J."/>
        </authorList>
    </citation>
    <scope>NUCLEOTIDE SEQUENCE</scope>
    <source>
        <strain evidence="1">HT</strain>
        <tissue evidence="1">Whole worm</tissue>
    </source>
</reference>
<evidence type="ECO:0000313" key="1">
    <source>
        <dbReference type="EMBL" id="KAA0197964.1"/>
    </source>
</evidence>
<gene>
    <name evidence="1" type="ORF">FBUS_10162</name>
</gene>
<protein>
    <submittedName>
        <fullName evidence="1">Uncharacterized protein</fullName>
    </submittedName>
</protein>
<dbReference type="OrthoDB" id="9982951at2759"/>
<evidence type="ECO:0000313" key="2">
    <source>
        <dbReference type="Proteomes" id="UP000728185"/>
    </source>
</evidence>
<keyword evidence="2" id="KW-1185">Reference proteome</keyword>
<proteinExistence type="predicted"/>
<accession>A0A8E0S4U6</accession>
<name>A0A8E0S4U6_9TREM</name>
<sequence length="130" mass="15081">MDVLRMEQLWGDISQQKIKPHALEYLVNKLASNKNESVIMRILWGLDVLVEKMVFSPREITHALVCSDSLRVDAVPFFRCAFKLLLKVHSSLQSNREVFNKSIEKSSQFSTISRGNRNYLRFIDPAIEVR</sequence>
<dbReference type="Proteomes" id="UP000728185">
    <property type="component" value="Unassembled WGS sequence"/>
</dbReference>
<comment type="caution">
    <text evidence="1">The sequence shown here is derived from an EMBL/GenBank/DDBJ whole genome shotgun (WGS) entry which is preliminary data.</text>
</comment>
<dbReference type="EMBL" id="LUCM01002017">
    <property type="protein sequence ID" value="KAA0197964.1"/>
    <property type="molecule type" value="Genomic_DNA"/>
</dbReference>
<organism evidence="1 2">
    <name type="scientific">Fasciolopsis buskii</name>
    <dbReference type="NCBI Taxonomy" id="27845"/>
    <lineage>
        <taxon>Eukaryota</taxon>
        <taxon>Metazoa</taxon>
        <taxon>Spiralia</taxon>
        <taxon>Lophotrochozoa</taxon>
        <taxon>Platyhelminthes</taxon>
        <taxon>Trematoda</taxon>
        <taxon>Digenea</taxon>
        <taxon>Plagiorchiida</taxon>
        <taxon>Echinostomata</taxon>
        <taxon>Echinostomatoidea</taxon>
        <taxon>Fasciolidae</taxon>
        <taxon>Fasciolopsis</taxon>
    </lineage>
</organism>